<evidence type="ECO:0000256" key="1">
    <source>
        <dbReference type="SAM" id="Phobius"/>
    </source>
</evidence>
<organism evidence="2 3">
    <name type="scientific">Rothia terrae</name>
    <dbReference type="NCBI Taxonomy" id="396015"/>
    <lineage>
        <taxon>Bacteria</taxon>
        <taxon>Bacillati</taxon>
        <taxon>Actinomycetota</taxon>
        <taxon>Actinomycetes</taxon>
        <taxon>Micrococcales</taxon>
        <taxon>Micrococcaceae</taxon>
        <taxon>Rothia</taxon>
    </lineage>
</organism>
<dbReference type="Proteomes" id="UP000516404">
    <property type="component" value="Chromosome"/>
</dbReference>
<dbReference type="GeneID" id="96623129"/>
<keyword evidence="1" id="KW-0472">Membrane</keyword>
<protein>
    <submittedName>
        <fullName evidence="2">Uncharacterized protein</fullName>
    </submittedName>
</protein>
<evidence type="ECO:0000313" key="3">
    <source>
        <dbReference type="Proteomes" id="UP000516404"/>
    </source>
</evidence>
<name>A0A7H2BEV5_9MICC</name>
<keyword evidence="3" id="KW-1185">Reference proteome</keyword>
<dbReference type="KEGG" id="rter:IDM49_02670"/>
<reference evidence="2 3" key="1">
    <citation type="submission" date="2020-09" db="EMBL/GenBank/DDBJ databases">
        <title>Investigation of environmental microbes.</title>
        <authorList>
            <person name="Ou Y."/>
            <person name="Kang Q."/>
        </authorList>
    </citation>
    <scope>NUCLEOTIDE SEQUENCE [LARGE SCALE GENOMIC DNA]</scope>
    <source>
        <strain evidence="2 3">KJZ-14</strain>
    </source>
</reference>
<feature type="transmembrane region" description="Helical" evidence="1">
    <location>
        <begin position="318"/>
        <end position="336"/>
    </location>
</feature>
<evidence type="ECO:0000313" key="2">
    <source>
        <dbReference type="EMBL" id="QNV38201.1"/>
    </source>
</evidence>
<dbReference type="EMBL" id="CP061539">
    <property type="protein sequence ID" value="QNV38201.1"/>
    <property type="molecule type" value="Genomic_DNA"/>
</dbReference>
<proteinExistence type="predicted"/>
<sequence length="338" mass="37143">MAQFFLTDGVRFSAGVNALTHVAHEVGETGRSAQELHGDATAWAQTQVQQWQETGADAFVSPAADANLRHFLIYGAVASCVIALLFIPGTWLNGSASTHISFLITPVMMGFITVGFSLIFQRLNATRGFGIGVAAAVGVIVVGAVLTALMLFQLQKLTATTVSVWWLVPVAIACVALAWVLDRVLPDQQHQRELALINTSAEGITKTAVPVEKSSAFDPNDARAWETLFTGELRSSGHFSETRVQQEVTRTREQSEEAHRHPYELFGHPVAYARSLHGNPQLKSKRTGIFFTVICALWASLLVYGGMRRAWDWSTPELYLYLVLVVLSAWRAVSYLRK</sequence>
<dbReference type="RefSeq" id="WP_190724935.1">
    <property type="nucleotide sequence ID" value="NZ_CP061539.1"/>
</dbReference>
<feature type="transmembrane region" description="Helical" evidence="1">
    <location>
        <begin position="71"/>
        <end position="92"/>
    </location>
</feature>
<feature type="transmembrane region" description="Helical" evidence="1">
    <location>
        <begin position="288"/>
        <end position="306"/>
    </location>
</feature>
<gene>
    <name evidence="2" type="ORF">IDM49_02670</name>
</gene>
<accession>A0A7H2BEV5</accession>
<dbReference type="AlphaFoldDB" id="A0A7H2BEV5"/>
<feature type="transmembrane region" description="Helical" evidence="1">
    <location>
        <begin position="98"/>
        <end position="119"/>
    </location>
</feature>
<keyword evidence="1" id="KW-1133">Transmembrane helix</keyword>
<feature type="transmembrane region" description="Helical" evidence="1">
    <location>
        <begin position="164"/>
        <end position="181"/>
    </location>
</feature>
<feature type="transmembrane region" description="Helical" evidence="1">
    <location>
        <begin position="131"/>
        <end position="152"/>
    </location>
</feature>
<keyword evidence="1" id="KW-0812">Transmembrane</keyword>